<dbReference type="InterPro" id="IPR001054">
    <property type="entry name" value="A/G_cyclase"/>
</dbReference>
<dbReference type="SMART" id="SM00028">
    <property type="entry name" value="TPR"/>
    <property type="match status" value="3"/>
</dbReference>
<feature type="repeat" description="TPR" evidence="1">
    <location>
        <begin position="544"/>
        <end position="577"/>
    </location>
</feature>
<reference evidence="4 5" key="1">
    <citation type="submission" date="2019-12" db="EMBL/GenBank/DDBJ databases">
        <title>Draft genome sequences Bradyrhizobium cajani AMBPC1010, Bradyrhizobium pachyrhizi AMBPC1040 and Bradyrhizobium yuanmingense ALSPC3051, three plant growth promoting strains isolated from nodules of Cajanus cajan L. in Dominican Republic.</title>
        <authorList>
            <person name="Flores-Felix J.D."/>
            <person name="Araujo J."/>
            <person name="Diaz-Alcantara C."/>
            <person name="Gonzalez-Andres F."/>
            <person name="Velazquez E."/>
        </authorList>
    </citation>
    <scope>NUCLEOTIDE SEQUENCE [LARGE SCALE GENOMIC DNA]</scope>
    <source>
        <strain evidence="4 5">1040</strain>
    </source>
</reference>
<organism evidence="4 5">
    <name type="scientific">Bradyrhizobium pachyrhizi</name>
    <dbReference type="NCBI Taxonomy" id="280333"/>
    <lineage>
        <taxon>Bacteria</taxon>
        <taxon>Pseudomonadati</taxon>
        <taxon>Pseudomonadota</taxon>
        <taxon>Alphaproteobacteria</taxon>
        <taxon>Hyphomicrobiales</taxon>
        <taxon>Nitrobacteraceae</taxon>
        <taxon>Bradyrhizobium</taxon>
    </lineage>
</organism>
<keyword evidence="2" id="KW-0472">Membrane</keyword>
<dbReference type="RefSeq" id="WP_347341295.1">
    <property type="nucleotide sequence ID" value="NZ_WQNF01000003.1"/>
</dbReference>
<dbReference type="AlphaFoldDB" id="A0A844SNM7"/>
<keyword evidence="2" id="KW-1133">Transmembrane helix</keyword>
<comment type="caution">
    <text evidence="4">The sequence shown here is derived from an EMBL/GenBank/DDBJ whole genome shotgun (WGS) entry which is preliminary data.</text>
</comment>
<feature type="repeat" description="TPR" evidence="1">
    <location>
        <begin position="507"/>
        <end position="540"/>
    </location>
</feature>
<dbReference type="InterPro" id="IPR011990">
    <property type="entry name" value="TPR-like_helical_dom_sf"/>
</dbReference>
<evidence type="ECO:0000313" key="4">
    <source>
        <dbReference type="EMBL" id="MVT64621.1"/>
    </source>
</evidence>
<accession>A0A844SNM7</accession>
<evidence type="ECO:0000259" key="3">
    <source>
        <dbReference type="PROSITE" id="PS50125"/>
    </source>
</evidence>
<feature type="domain" description="Guanylate cyclase" evidence="3">
    <location>
        <begin position="12"/>
        <end position="127"/>
    </location>
</feature>
<gene>
    <name evidence="4" type="ORF">GPL21_05765</name>
</gene>
<dbReference type="Pfam" id="PF13181">
    <property type="entry name" value="TPR_8"/>
    <property type="match status" value="1"/>
</dbReference>
<dbReference type="GO" id="GO:0006171">
    <property type="term" value="P:cAMP biosynthetic process"/>
    <property type="evidence" value="ECO:0007669"/>
    <property type="project" value="TreeGrafter"/>
</dbReference>
<dbReference type="InterPro" id="IPR029787">
    <property type="entry name" value="Nucleotide_cyclase"/>
</dbReference>
<dbReference type="PANTHER" id="PTHR43081:SF19">
    <property type="entry name" value="PH-SENSITIVE ADENYLATE CYCLASE RV1264"/>
    <property type="match status" value="1"/>
</dbReference>
<keyword evidence="5" id="KW-1185">Reference proteome</keyword>
<keyword evidence="1" id="KW-0802">TPR repeat</keyword>
<dbReference type="PROSITE" id="PS50125">
    <property type="entry name" value="GUANYLATE_CYCLASE_2"/>
    <property type="match status" value="1"/>
</dbReference>
<dbReference type="SUPFAM" id="SSF48452">
    <property type="entry name" value="TPR-like"/>
    <property type="match status" value="1"/>
</dbReference>
<dbReference type="CDD" id="cd07302">
    <property type="entry name" value="CHD"/>
    <property type="match status" value="1"/>
</dbReference>
<dbReference type="InterPro" id="IPR019734">
    <property type="entry name" value="TPR_rpt"/>
</dbReference>
<dbReference type="Pfam" id="PF13432">
    <property type="entry name" value="TPR_16"/>
    <property type="match status" value="1"/>
</dbReference>
<dbReference type="Gene3D" id="3.40.50.10610">
    <property type="entry name" value="ABC-type transport auxiliary lipoprotein component"/>
    <property type="match status" value="1"/>
</dbReference>
<dbReference type="PROSITE" id="PS50005">
    <property type="entry name" value="TPR"/>
    <property type="match status" value="2"/>
</dbReference>
<sequence>MERQPVRRRLAAILATDVAGYSRLVGADEEGTLAQFKVLHRELVNPKIAEHRGRVVKTTGDGVLAEFASVIEALRCAVEIQRCMAQRNAGVPQDKRIEFRIGIHQGDIIIEKGDIFGDGVNVAARLEGLAQPGGICVSARVQEDARGKFDIPLEDTGEQQLKNIARPVRVYRIRPCDAAASSQSPLLLSDTPPLVSFPIGGLPLRLRRVLDVRRVRIVLMIALVLLMTSGGTGYWYIRRGEPQPLDHRLSIVVLPFTNLSNEPEQDYFAEGITDDLSADLSRIQDSFVIAPNTARAYKNVDPKRVGRELGVRYVLDGSLRRTETMVRINARLIDARTGAEVWSERVDGDWSKSMQLQDIITGRLARRLDLELINQESRDAEVARPNRPDAVDLTMRGWAVLNRPYSREQLAQSHALFERALQIDPNFPKALVGLANTLAVEVNYRWIDAPADQLQRAENAVGQVLSKFPSDAMAHFVKGEIQRARGRNVEAAVGEYQEAIAINPSLAPAHGSLGAAKIRVGRSAEAFAPLQMAIQLSPRDPLLSTWYFYIGHAHSHLGQYDEAIDWCRRSITLSPFWICYADLAAANALTGHEREAHAAVAELRRLKPNYTVTDWLQDGKGWSDNVTFLAEFQRIAEGLRMAGLPE</sequence>
<dbReference type="Gene3D" id="3.30.70.1230">
    <property type="entry name" value="Nucleotide cyclase"/>
    <property type="match status" value="1"/>
</dbReference>
<dbReference type="GO" id="GO:0035556">
    <property type="term" value="P:intracellular signal transduction"/>
    <property type="evidence" value="ECO:0007669"/>
    <property type="project" value="InterPro"/>
</dbReference>
<name>A0A844SNM7_9BRAD</name>
<protein>
    <submittedName>
        <fullName evidence="4">Tetratricopeptide repeat protein</fullName>
    </submittedName>
</protein>
<keyword evidence="2" id="KW-0812">Transmembrane</keyword>
<evidence type="ECO:0000256" key="1">
    <source>
        <dbReference type="PROSITE-ProRule" id="PRU00339"/>
    </source>
</evidence>
<dbReference type="GO" id="GO:0004016">
    <property type="term" value="F:adenylate cyclase activity"/>
    <property type="evidence" value="ECO:0007669"/>
    <property type="project" value="UniProtKB-ARBA"/>
</dbReference>
<evidence type="ECO:0000256" key="2">
    <source>
        <dbReference type="SAM" id="Phobius"/>
    </source>
</evidence>
<dbReference type="Pfam" id="PF00211">
    <property type="entry name" value="Guanylate_cyc"/>
    <property type="match status" value="1"/>
</dbReference>
<dbReference type="Gene3D" id="1.25.40.10">
    <property type="entry name" value="Tetratricopeptide repeat domain"/>
    <property type="match status" value="2"/>
</dbReference>
<dbReference type="InterPro" id="IPR050697">
    <property type="entry name" value="Adenylyl/Guanylyl_Cyclase_3/4"/>
</dbReference>
<proteinExistence type="predicted"/>
<feature type="transmembrane region" description="Helical" evidence="2">
    <location>
        <begin position="217"/>
        <end position="237"/>
    </location>
</feature>
<dbReference type="EMBL" id="WQNF01000003">
    <property type="protein sequence ID" value="MVT64621.1"/>
    <property type="molecule type" value="Genomic_DNA"/>
</dbReference>
<evidence type="ECO:0000313" key="5">
    <source>
        <dbReference type="Proteomes" id="UP000436468"/>
    </source>
</evidence>
<dbReference type="SUPFAM" id="SSF55073">
    <property type="entry name" value="Nucleotide cyclase"/>
    <property type="match status" value="1"/>
</dbReference>
<dbReference type="Proteomes" id="UP000436468">
    <property type="component" value="Unassembled WGS sequence"/>
</dbReference>
<dbReference type="PANTHER" id="PTHR43081">
    <property type="entry name" value="ADENYLATE CYCLASE, TERMINAL-DIFFERENTIATION SPECIFIC-RELATED"/>
    <property type="match status" value="1"/>
</dbReference>